<dbReference type="Proteomes" id="UP000823631">
    <property type="component" value="Unassembled WGS sequence"/>
</dbReference>
<evidence type="ECO:0000256" key="3">
    <source>
        <dbReference type="ARBA" id="ARBA00012929"/>
    </source>
</evidence>
<keyword evidence="6" id="KW-0521">NADP</keyword>
<organism evidence="8 9">
    <name type="scientific">Candidatus Avisuccinivibrio stercorigallinarum</name>
    <dbReference type="NCBI Taxonomy" id="2840704"/>
    <lineage>
        <taxon>Bacteria</taxon>
        <taxon>Pseudomonadati</taxon>
        <taxon>Pseudomonadota</taxon>
        <taxon>Gammaproteobacteria</taxon>
        <taxon>Aeromonadales</taxon>
        <taxon>Succinivibrionaceae</taxon>
        <taxon>Succinivibrionaceae incertae sedis</taxon>
        <taxon>Candidatus Avisuccinivibrio</taxon>
    </lineage>
</organism>
<dbReference type="CDD" id="cd05254">
    <property type="entry name" value="dTDP_HR_like_SDR_e"/>
    <property type="match status" value="1"/>
</dbReference>
<dbReference type="InterPro" id="IPR005913">
    <property type="entry name" value="dTDP_dehydrorham_reduct"/>
</dbReference>
<gene>
    <name evidence="8" type="primary">rfbD</name>
    <name evidence="8" type="ORF">IAB19_10075</name>
</gene>
<reference evidence="8" key="1">
    <citation type="submission" date="2020-10" db="EMBL/GenBank/DDBJ databases">
        <authorList>
            <person name="Gilroy R."/>
        </authorList>
    </citation>
    <scope>NUCLEOTIDE SEQUENCE</scope>
    <source>
        <strain evidence="8">17213</strain>
    </source>
</reference>
<dbReference type="InterPro" id="IPR029903">
    <property type="entry name" value="RmlD-like-bd"/>
</dbReference>
<evidence type="ECO:0000256" key="1">
    <source>
        <dbReference type="ARBA" id="ARBA00004781"/>
    </source>
</evidence>
<comment type="pathway">
    <text evidence="1 6">Carbohydrate biosynthesis; dTDP-L-rhamnose biosynthesis.</text>
</comment>
<evidence type="ECO:0000313" key="9">
    <source>
        <dbReference type="Proteomes" id="UP000823631"/>
    </source>
</evidence>
<dbReference type="Gene3D" id="3.90.25.10">
    <property type="entry name" value="UDP-galactose 4-epimerase, domain 1"/>
    <property type="match status" value="1"/>
</dbReference>
<dbReference type="EMBL" id="JADINH010000197">
    <property type="protein sequence ID" value="MBO8416715.1"/>
    <property type="molecule type" value="Genomic_DNA"/>
</dbReference>
<comment type="cofactor">
    <cofactor evidence="6">
        <name>Mg(2+)</name>
        <dbReference type="ChEBI" id="CHEBI:18420"/>
    </cofactor>
    <text evidence="6">Binds 1 Mg(2+) ion per monomer.</text>
</comment>
<evidence type="ECO:0000313" key="8">
    <source>
        <dbReference type="EMBL" id="MBO8416715.1"/>
    </source>
</evidence>
<dbReference type="InterPro" id="IPR036291">
    <property type="entry name" value="NAD(P)-bd_dom_sf"/>
</dbReference>
<dbReference type="GO" id="GO:0008831">
    <property type="term" value="F:dTDP-4-dehydrorhamnose reductase activity"/>
    <property type="evidence" value="ECO:0007669"/>
    <property type="project" value="UniProtKB-EC"/>
</dbReference>
<sequence>MSADILVTGGEGQLALEFKKLLPEAHFAGRAELDITDLQAVQSFVKQHQIKTIINCAAYTAVDNAEDDAARAYLVNAAGPENLSKTGCRLIHFSTDYVFDGKKGTPYLPEDECRPLSVYGRSKRAGELAALSAPCAAVIRTSWLYAAQGKNFVKTIYRLGHERDCLKVVADQAGSPTYACDLAAAVVTLLPKLTPENSGIYHYADAGVCSWYEFAVEIMKLCGLSTRVEPITTAEYPLKAVRPAYSVFDCSRIKDTFGVEIPCWKKSLETCLKQF</sequence>
<feature type="domain" description="RmlD-like substrate binding" evidence="7">
    <location>
        <begin position="4"/>
        <end position="274"/>
    </location>
</feature>
<comment type="similarity">
    <text evidence="2 6">Belongs to the dTDP-4-dehydrorhamnose reductase family.</text>
</comment>
<evidence type="ECO:0000256" key="5">
    <source>
        <dbReference type="ARBA" id="ARBA00048200"/>
    </source>
</evidence>
<dbReference type="SUPFAM" id="SSF51735">
    <property type="entry name" value="NAD(P)-binding Rossmann-fold domains"/>
    <property type="match status" value="1"/>
</dbReference>
<evidence type="ECO:0000259" key="7">
    <source>
        <dbReference type="Pfam" id="PF04321"/>
    </source>
</evidence>
<evidence type="ECO:0000256" key="2">
    <source>
        <dbReference type="ARBA" id="ARBA00010944"/>
    </source>
</evidence>
<reference evidence="8" key="2">
    <citation type="journal article" date="2021" name="PeerJ">
        <title>Extensive microbial diversity within the chicken gut microbiome revealed by metagenomics and culture.</title>
        <authorList>
            <person name="Gilroy R."/>
            <person name="Ravi A."/>
            <person name="Getino M."/>
            <person name="Pursley I."/>
            <person name="Horton D.L."/>
            <person name="Alikhan N.F."/>
            <person name="Baker D."/>
            <person name="Gharbi K."/>
            <person name="Hall N."/>
            <person name="Watson M."/>
            <person name="Adriaenssens E.M."/>
            <person name="Foster-Nyarko E."/>
            <person name="Jarju S."/>
            <person name="Secka A."/>
            <person name="Antonio M."/>
            <person name="Oren A."/>
            <person name="Chaudhuri R.R."/>
            <person name="La Ragione R."/>
            <person name="Hildebrand F."/>
            <person name="Pallen M.J."/>
        </authorList>
    </citation>
    <scope>NUCLEOTIDE SEQUENCE</scope>
    <source>
        <strain evidence="8">17213</strain>
    </source>
</reference>
<name>A0A9D9DE06_9GAMM</name>
<dbReference type="GO" id="GO:0019305">
    <property type="term" value="P:dTDP-rhamnose biosynthetic process"/>
    <property type="evidence" value="ECO:0007669"/>
    <property type="project" value="TreeGrafter"/>
</dbReference>
<evidence type="ECO:0000256" key="4">
    <source>
        <dbReference type="ARBA" id="ARBA00017099"/>
    </source>
</evidence>
<comment type="catalytic activity">
    <reaction evidence="5 6">
        <text>dTDP-beta-L-rhamnose + NADP(+) = dTDP-4-dehydro-beta-L-rhamnose + NADPH + H(+)</text>
        <dbReference type="Rhea" id="RHEA:21796"/>
        <dbReference type="ChEBI" id="CHEBI:15378"/>
        <dbReference type="ChEBI" id="CHEBI:57510"/>
        <dbReference type="ChEBI" id="CHEBI:57783"/>
        <dbReference type="ChEBI" id="CHEBI:58349"/>
        <dbReference type="ChEBI" id="CHEBI:62830"/>
        <dbReference type="EC" id="1.1.1.133"/>
    </reaction>
</comment>
<comment type="caution">
    <text evidence="8">The sequence shown here is derived from an EMBL/GenBank/DDBJ whole genome shotgun (WGS) entry which is preliminary data.</text>
</comment>
<dbReference type="EC" id="1.1.1.133" evidence="3 6"/>
<dbReference type="Pfam" id="PF04321">
    <property type="entry name" value="RmlD_sub_bind"/>
    <property type="match status" value="1"/>
</dbReference>
<dbReference type="Gene3D" id="3.40.50.720">
    <property type="entry name" value="NAD(P)-binding Rossmann-like Domain"/>
    <property type="match status" value="1"/>
</dbReference>
<dbReference type="NCBIfam" id="TIGR01214">
    <property type="entry name" value="rmlD"/>
    <property type="match status" value="1"/>
</dbReference>
<evidence type="ECO:0000256" key="6">
    <source>
        <dbReference type="RuleBase" id="RU364082"/>
    </source>
</evidence>
<dbReference type="GO" id="GO:0005829">
    <property type="term" value="C:cytosol"/>
    <property type="evidence" value="ECO:0007669"/>
    <property type="project" value="TreeGrafter"/>
</dbReference>
<accession>A0A9D9DE06</accession>
<dbReference type="PANTHER" id="PTHR10491">
    <property type="entry name" value="DTDP-4-DEHYDRORHAMNOSE REDUCTASE"/>
    <property type="match status" value="1"/>
</dbReference>
<proteinExistence type="inferred from homology"/>
<dbReference type="PANTHER" id="PTHR10491:SF4">
    <property type="entry name" value="METHIONINE ADENOSYLTRANSFERASE 2 SUBUNIT BETA"/>
    <property type="match status" value="1"/>
</dbReference>
<dbReference type="AlphaFoldDB" id="A0A9D9DE06"/>
<keyword evidence="6 8" id="KW-0560">Oxidoreductase</keyword>
<comment type="function">
    <text evidence="6">Catalyzes the reduction of dTDP-6-deoxy-L-lyxo-4-hexulose to yield dTDP-L-rhamnose.</text>
</comment>
<protein>
    <recommendedName>
        <fullName evidence="4 6">dTDP-4-dehydrorhamnose reductase</fullName>
        <ecNumber evidence="3 6">1.1.1.133</ecNumber>
    </recommendedName>
</protein>